<evidence type="ECO:0000313" key="2">
    <source>
        <dbReference type="Proteomes" id="UP000299102"/>
    </source>
</evidence>
<evidence type="ECO:0000313" key="1">
    <source>
        <dbReference type="EMBL" id="GBP18332.1"/>
    </source>
</evidence>
<dbReference type="AlphaFoldDB" id="A0A4C1TWD0"/>
<comment type="caution">
    <text evidence="1">The sequence shown here is derived from an EMBL/GenBank/DDBJ whole genome shotgun (WGS) entry which is preliminary data.</text>
</comment>
<protein>
    <submittedName>
        <fullName evidence="1">Uncharacterized protein</fullName>
    </submittedName>
</protein>
<name>A0A4C1TWD0_EUMVA</name>
<organism evidence="1 2">
    <name type="scientific">Eumeta variegata</name>
    <name type="common">Bagworm moth</name>
    <name type="synonym">Eumeta japonica</name>
    <dbReference type="NCBI Taxonomy" id="151549"/>
    <lineage>
        <taxon>Eukaryota</taxon>
        <taxon>Metazoa</taxon>
        <taxon>Ecdysozoa</taxon>
        <taxon>Arthropoda</taxon>
        <taxon>Hexapoda</taxon>
        <taxon>Insecta</taxon>
        <taxon>Pterygota</taxon>
        <taxon>Neoptera</taxon>
        <taxon>Endopterygota</taxon>
        <taxon>Lepidoptera</taxon>
        <taxon>Glossata</taxon>
        <taxon>Ditrysia</taxon>
        <taxon>Tineoidea</taxon>
        <taxon>Psychidae</taxon>
        <taxon>Oiketicinae</taxon>
        <taxon>Eumeta</taxon>
    </lineage>
</organism>
<dbReference type="EMBL" id="BGZK01000096">
    <property type="protein sequence ID" value="GBP18332.1"/>
    <property type="molecule type" value="Genomic_DNA"/>
</dbReference>
<dbReference type="Proteomes" id="UP000299102">
    <property type="component" value="Unassembled WGS sequence"/>
</dbReference>
<reference evidence="1 2" key="1">
    <citation type="journal article" date="2019" name="Commun. Biol.">
        <title>The bagworm genome reveals a unique fibroin gene that provides high tensile strength.</title>
        <authorList>
            <person name="Kono N."/>
            <person name="Nakamura H."/>
            <person name="Ohtoshi R."/>
            <person name="Tomita M."/>
            <person name="Numata K."/>
            <person name="Arakawa K."/>
        </authorList>
    </citation>
    <scope>NUCLEOTIDE SEQUENCE [LARGE SCALE GENOMIC DNA]</scope>
</reference>
<sequence>MQCMPCQKTVKYNAQNSAALNWLRSTHLLRKCSAPQPFFLLPCSYISFTGSGRMTLKVQRCVAITMDDSLRDCLGIGSHWHRYGPGPFTLLGMGAARKRG</sequence>
<keyword evidence="2" id="KW-1185">Reference proteome</keyword>
<gene>
    <name evidence="1" type="ORF">EVAR_14724_1</name>
</gene>
<accession>A0A4C1TWD0</accession>
<proteinExistence type="predicted"/>